<sequence>MNNMKIKFRYFWGFILLGISSIVTGQNVFENDSLKYWQPETKITWNDFKSDTVGFMNLNSKYNMKAYSFCYLKSILDVPKKKRDRGKKLEKIYFAPCLVKHKSVSITTDSLELAKQKVYLDITELFARKARMRLEALRDTIGNAYGVYWMSYSKIVSKICKERNEMYAGYTNDVFLLKIEGDYEKWRDYINQQLSQTEKYATKPEDCLRFLTGKPLSEDYIMSPDYLGEINCN</sequence>
<dbReference type="EMBL" id="AP028055">
    <property type="protein sequence ID" value="BEG99069.1"/>
    <property type="molecule type" value="Genomic_DNA"/>
</dbReference>
<evidence type="ECO:0000313" key="2">
    <source>
        <dbReference type="Proteomes" id="UP001496674"/>
    </source>
</evidence>
<name>A0ABM8ID24_9BACE</name>
<accession>A0ABM8ID24</accession>
<protein>
    <submittedName>
        <fullName evidence="1">Uncharacterized protein</fullName>
    </submittedName>
</protein>
<dbReference type="Proteomes" id="UP001496674">
    <property type="component" value="Chromosome"/>
</dbReference>
<organism evidence="1 2">
    <name type="scientific">Bacteroides sedimenti</name>
    <dbReference type="NCBI Taxonomy" id="2136147"/>
    <lineage>
        <taxon>Bacteria</taxon>
        <taxon>Pseudomonadati</taxon>
        <taxon>Bacteroidota</taxon>
        <taxon>Bacteroidia</taxon>
        <taxon>Bacteroidales</taxon>
        <taxon>Bacteroidaceae</taxon>
        <taxon>Bacteroides</taxon>
    </lineage>
</organism>
<proteinExistence type="predicted"/>
<keyword evidence="2" id="KW-1185">Reference proteome</keyword>
<gene>
    <name evidence="1" type="ORF">BSYN_13340</name>
</gene>
<evidence type="ECO:0000313" key="1">
    <source>
        <dbReference type="EMBL" id="BEG99069.1"/>
    </source>
</evidence>
<reference evidence="1 2" key="1">
    <citation type="submission" date="2023-04" db="EMBL/GenBank/DDBJ databases">
        <title>Draft genome sequence of acteroides sedimenti strain YN3PY1.</title>
        <authorList>
            <person name="Yoshida N."/>
        </authorList>
    </citation>
    <scope>NUCLEOTIDE SEQUENCE [LARGE SCALE GENOMIC DNA]</scope>
    <source>
        <strain evidence="1 2">YN3PY1</strain>
    </source>
</reference>